<comment type="caution">
    <text evidence="1">The sequence shown here is derived from an EMBL/GenBank/DDBJ whole genome shotgun (WGS) entry which is preliminary data.</text>
</comment>
<dbReference type="EMBL" id="JAAMPC010000014">
    <property type="protein sequence ID" value="KAG2265737.1"/>
    <property type="molecule type" value="Genomic_DNA"/>
</dbReference>
<proteinExistence type="predicted"/>
<dbReference type="AlphaFoldDB" id="A0A8X7QAD1"/>
<dbReference type="Proteomes" id="UP000886595">
    <property type="component" value="Unassembled WGS sequence"/>
</dbReference>
<name>A0A8X7QAD1_BRACI</name>
<sequence length="65" mass="7426">MRSQLKDTWSVFEDQSRGFLDGEGSVFFAYCFVDEDEVVSLSETTIHATITRCSNDTCSGYHHIR</sequence>
<evidence type="ECO:0000313" key="2">
    <source>
        <dbReference type="Proteomes" id="UP000886595"/>
    </source>
</evidence>
<gene>
    <name evidence="1" type="ORF">Bca52824_072816</name>
</gene>
<keyword evidence="2" id="KW-1185">Reference proteome</keyword>
<organism evidence="1 2">
    <name type="scientific">Brassica carinata</name>
    <name type="common">Ethiopian mustard</name>
    <name type="synonym">Abyssinian cabbage</name>
    <dbReference type="NCBI Taxonomy" id="52824"/>
    <lineage>
        <taxon>Eukaryota</taxon>
        <taxon>Viridiplantae</taxon>
        <taxon>Streptophyta</taxon>
        <taxon>Embryophyta</taxon>
        <taxon>Tracheophyta</taxon>
        <taxon>Spermatophyta</taxon>
        <taxon>Magnoliopsida</taxon>
        <taxon>eudicotyledons</taxon>
        <taxon>Gunneridae</taxon>
        <taxon>Pentapetalae</taxon>
        <taxon>rosids</taxon>
        <taxon>malvids</taxon>
        <taxon>Brassicales</taxon>
        <taxon>Brassicaceae</taxon>
        <taxon>Brassiceae</taxon>
        <taxon>Brassica</taxon>
    </lineage>
</organism>
<accession>A0A8X7QAD1</accession>
<protein>
    <submittedName>
        <fullName evidence="1">Uncharacterized protein</fullName>
    </submittedName>
</protein>
<reference evidence="1 2" key="1">
    <citation type="submission" date="2020-02" db="EMBL/GenBank/DDBJ databases">
        <authorList>
            <person name="Ma Q."/>
            <person name="Huang Y."/>
            <person name="Song X."/>
            <person name="Pei D."/>
        </authorList>
    </citation>
    <scope>NUCLEOTIDE SEQUENCE [LARGE SCALE GENOMIC DNA]</scope>
    <source>
        <strain evidence="1">Sxm20200214</strain>
        <tissue evidence="1">Leaf</tissue>
    </source>
</reference>
<evidence type="ECO:0000313" key="1">
    <source>
        <dbReference type="EMBL" id="KAG2265737.1"/>
    </source>
</evidence>